<dbReference type="SUPFAM" id="SSF54648">
    <property type="entry name" value="DLC"/>
    <property type="match status" value="1"/>
</dbReference>
<feature type="compositionally biased region" description="Basic residues" evidence="1">
    <location>
        <begin position="7"/>
        <end position="20"/>
    </location>
</feature>
<feature type="compositionally biased region" description="Pro residues" evidence="1">
    <location>
        <begin position="142"/>
        <end position="154"/>
    </location>
</feature>
<dbReference type="PANTHER" id="PTHR11886">
    <property type="entry name" value="DYNEIN LIGHT CHAIN"/>
    <property type="match status" value="1"/>
</dbReference>
<accession>A0A445DNM3</accession>
<evidence type="ECO:0000256" key="2">
    <source>
        <dbReference type="SAM" id="Phobius"/>
    </source>
</evidence>
<proteinExistence type="predicted"/>
<dbReference type="InterPro" id="IPR001372">
    <property type="entry name" value="Dynein_light_chain_typ-1/2"/>
</dbReference>
<dbReference type="AlphaFoldDB" id="A0A445DNM3"/>
<comment type="caution">
    <text evidence="3">The sequence shown here is derived from an EMBL/GenBank/DDBJ whole genome shotgun (WGS) entry which is preliminary data.</text>
</comment>
<dbReference type="EMBL" id="SDMP01000003">
    <property type="protein sequence ID" value="RYR64765.1"/>
    <property type="molecule type" value="Genomic_DNA"/>
</dbReference>
<dbReference type="Pfam" id="PF01221">
    <property type="entry name" value="Dynein_light"/>
    <property type="match status" value="1"/>
</dbReference>
<keyword evidence="2" id="KW-0812">Transmembrane</keyword>
<dbReference type="InterPro" id="IPR037177">
    <property type="entry name" value="DLC_sf"/>
</dbReference>
<feature type="region of interest" description="Disordered" evidence="1">
    <location>
        <begin position="138"/>
        <end position="189"/>
    </location>
</feature>
<feature type="region of interest" description="Disordered" evidence="1">
    <location>
        <begin position="1"/>
        <end position="21"/>
    </location>
</feature>
<dbReference type="CDD" id="cd21452">
    <property type="entry name" value="DLC-like_DYNLL1_DYNLL2"/>
    <property type="match status" value="1"/>
</dbReference>
<dbReference type="GO" id="GO:0045505">
    <property type="term" value="F:dynein intermediate chain binding"/>
    <property type="evidence" value="ECO:0007669"/>
    <property type="project" value="TreeGrafter"/>
</dbReference>
<evidence type="ECO:0000256" key="1">
    <source>
        <dbReference type="SAM" id="MobiDB-lite"/>
    </source>
</evidence>
<dbReference type="InterPro" id="IPR006461">
    <property type="entry name" value="PLAC_motif_containing"/>
</dbReference>
<evidence type="ECO:0000313" key="3">
    <source>
        <dbReference type="EMBL" id="RYR64765.1"/>
    </source>
</evidence>
<dbReference type="Gene3D" id="3.30.740.10">
    <property type="entry name" value="Protein Inhibitor Of Neuronal Nitric Oxide Synthase"/>
    <property type="match status" value="1"/>
</dbReference>
<name>A0A445DNM3_ARAHY</name>
<dbReference type="Proteomes" id="UP000289738">
    <property type="component" value="Chromosome A03"/>
</dbReference>
<gene>
    <name evidence="3" type="ORF">Ahy_A03g010818</name>
</gene>
<dbReference type="GO" id="GO:0007017">
    <property type="term" value="P:microtubule-based process"/>
    <property type="evidence" value="ECO:0007669"/>
    <property type="project" value="InterPro"/>
</dbReference>
<dbReference type="Gene3D" id="1.10.10.60">
    <property type="entry name" value="Homeodomain-like"/>
    <property type="match status" value="1"/>
</dbReference>
<dbReference type="PANTHER" id="PTHR11886:SF39">
    <property type="entry name" value="DYNEIN LIGHT CHAIN"/>
    <property type="match status" value="1"/>
</dbReference>
<keyword evidence="2" id="KW-0472">Membrane</keyword>
<dbReference type="NCBIfam" id="TIGR01571">
    <property type="entry name" value="A_thal_Cys_rich"/>
    <property type="match status" value="1"/>
</dbReference>
<dbReference type="Pfam" id="PF04749">
    <property type="entry name" value="PLAC8"/>
    <property type="match status" value="1"/>
</dbReference>
<sequence length="524" mass="60405">MEPRSLQRGKKKSSVHHSRVQVHCPNLMEENSTAQENPNLMEQNSTIHESPNLMAHNSIAHSYERDDSKDNLSTRVQLRRRKRKWSSLEEETLRTGVKPFGQGNWGNHTGINLEFDSQCGIFQNFLVNCTIPRARPGIVQMYPPPPPPPPPPPLTTTTATTSDHAQAKPPPYDHNNAQQAPPPYYYYDQNAQPPPPPPPPYFDPCYHHHHHHHHAEPPPPPPPPPMYYIPNPMLPLPIYTNSEKVEWSTGLFDCLSDIKNCLITCLCPCFTFACAISGALYAMILFFIGSPCLYSCIYRTRMRRQFLLKETLCLDCIVHFFCEPCALCQEYRELQNRGFDMSLGWNGNLDRWNNQMASHQQQPPPVLNMTPYYYWKRRREGLVLYVEERVRKMEGAEVELEKRSLFLKSLIQKKKCIEQQEQHDHLHKNNVRVRASDMPLSLQNLAFRCARHHLDSMPSNKLDSKRLALALKKEFDSSYGPAWHCIVGTSFGSYVTHSVGGFLYFSIDKVYILLFKTAVEPLDR</sequence>
<feature type="transmembrane region" description="Helical" evidence="2">
    <location>
        <begin position="270"/>
        <end position="294"/>
    </location>
</feature>
<evidence type="ECO:0000313" key="4">
    <source>
        <dbReference type="Proteomes" id="UP000289738"/>
    </source>
</evidence>
<keyword evidence="2" id="KW-1133">Transmembrane helix</keyword>
<reference evidence="3 4" key="1">
    <citation type="submission" date="2019-01" db="EMBL/GenBank/DDBJ databases">
        <title>Sequencing of cultivated peanut Arachis hypogaea provides insights into genome evolution and oil improvement.</title>
        <authorList>
            <person name="Chen X."/>
        </authorList>
    </citation>
    <scope>NUCLEOTIDE SEQUENCE [LARGE SCALE GENOMIC DNA]</scope>
    <source>
        <strain evidence="4">cv. Fuhuasheng</strain>
        <tissue evidence="3">Leaves</tissue>
    </source>
</reference>
<dbReference type="FunFam" id="3.30.740.10:FF:000003">
    <property type="entry name" value="Dynein light chain"/>
    <property type="match status" value="1"/>
</dbReference>
<dbReference type="SMART" id="SM01375">
    <property type="entry name" value="Dynein_light"/>
    <property type="match status" value="1"/>
</dbReference>
<dbReference type="STRING" id="3818.A0A445DNM3"/>
<organism evidence="3 4">
    <name type="scientific">Arachis hypogaea</name>
    <name type="common">Peanut</name>
    <dbReference type="NCBI Taxonomy" id="3818"/>
    <lineage>
        <taxon>Eukaryota</taxon>
        <taxon>Viridiplantae</taxon>
        <taxon>Streptophyta</taxon>
        <taxon>Embryophyta</taxon>
        <taxon>Tracheophyta</taxon>
        <taxon>Spermatophyta</taxon>
        <taxon>Magnoliopsida</taxon>
        <taxon>eudicotyledons</taxon>
        <taxon>Gunneridae</taxon>
        <taxon>Pentapetalae</taxon>
        <taxon>rosids</taxon>
        <taxon>fabids</taxon>
        <taxon>Fabales</taxon>
        <taxon>Fabaceae</taxon>
        <taxon>Papilionoideae</taxon>
        <taxon>50 kb inversion clade</taxon>
        <taxon>dalbergioids sensu lato</taxon>
        <taxon>Dalbergieae</taxon>
        <taxon>Pterocarpus clade</taxon>
        <taxon>Arachis</taxon>
    </lineage>
</organism>
<keyword evidence="4" id="KW-1185">Reference proteome</keyword>
<dbReference type="GO" id="GO:0005868">
    <property type="term" value="C:cytoplasmic dynein complex"/>
    <property type="evidence" value="ECO:0007669"/>
    <property type="project" value="TreeGrafter"/>
</dbReference>
<protein>
    <submittedName>
        <fullName evidence="3">Uncharacterized protein</fullName>
    </submittedName>
</protein>